<dbReference type="GO" id="GO:0103118">
    <property type="term" value="F:UDP-3-O-[(3R)-3-hydroxyacyl]-glucosamine N-acyltransferase activity"/>
    <property type="evidence" value="ECO:0007669"/>
    <property type="project" value="UniProtKB-EC"/>
</dbReference>
<keyword evidence="10" id="KW-1185">Reference proteome</keyword>
<dbReference type="NCBIfam" id="TIGR01853">
    <property type="entry name" value="lipid_A_lpxD"/>
    <property type="match status" value="1"/>
</dbReference>
<organism evidence="9 10">
    <name type="scientific">Bradyrhizobium oligotrophicum S58</name>
    <dbReference type="NCBI Taxonomy" id="1245469"/>
    <lineage>
        <taxon>Bacteria</taxon>
        <taxon>Pseudomonadati</taxon>
        <taxon>Pseudomonadota</taxon>
        <taxon>Alphaproteobacteria</taxon>
        <taxon>Hyphomicrobiales</taxon>
        <taxon>Nitrobacteraceae</taxon>
        <taxon>Bradyrhizobium</taxon>
    </lineage>
</organism>
<feature type="domain" description="UDP-3-O-[3-hydroxymyristoyl] glucosamine N-acyltransferase non-repeat region" evidence="8">
    <location>
        <begin position="49"/>
        <end position="114"/>
    </location>
</feature>
<evidence type="ECO:0000256" key="6">
    <source>
        <dbReference type="ARBA" id="ARBA00023315"/>
    </source>
</evidence>
<dbReference type="GO" id="GO:0016020">
    <property type="term" value="C:membrane"/>
    <property type="evidence" value="ECO:0007669"/>
    <property type="project" value="GOC"/>
</dbReference>
<feature type="active site" description="Proton acceptor" evidence="7">
    <location>
        <position position="271"/>
    </location>
</feature>
<dbReference type="InterPro" id="IPR011004">
    <property type="entry name" value="Trimer_LpxA-like_sf"/>
</dbReference>
<dbReference type="EC" id="2.3.1.191" evidence="7"/>
<comment type="function">
    <text evidence="7">Catalyzes the N-acylation of UDP-3-O-acylglucosamine using 3-hydroxyacyl-ACP as the acyl donor. Is involved in the biosynthesis of lipid A, a phosphorylated glycolipid that anchors the lipopolysaccharide to the outer membrane of the cell.</text>
</comment>
<dbReference type="UniPathway" id="UPA00973"/>
<evidence type="ECO:0000256" key="3">
    <source>
        <dbReference type="ARBA" id="ARBA00022679"/>
    </source>
</evidence>
<proteinExistence type="inferred from homology"/>
<dbReference type="HAMAP" id="MF_00523">
    <property type="entry name" value="LpxD"/>
    <property type="match status" value="1"/>
</dbReference>
<comment type="catalytic activity">
    <reaction evidence="7">
        <text>a UDP-3-O-[(3R)-3-hydroxyacyl]-alpha-D-glucosamine + a (3R)-hydroxyacyl-[ACP] = a UDP-2-N,3-O-bis[(3R)-3-hydroxyacyl]-alpha-D-glucosamine + holo-[ACP] + H(+)</text>
        <dbReference type="Rhea" id="RHEA:53836"/>
        <dbReference type="Rhea" id="RHEA-COMP:9685"/>
        <dbReference type="Rhea" id="RHEA-COMP:9945"/>
        <dbReference type="ChEBI" id="CHEBI:15378"/>
        <dbReference type="ChEBI" id="CHEBI:64479"/>
        <dbReference type="ChEBI" id="CHEBI:78827"/>
        <dbReference type="ChEBI" id="CHEBI:137740"/>
        <dbReference type="ChEBI" id="CHEBI:137748"/>
        <dbReference type="EC" id="2.3.1.191"/>
    </reaction>
</comment>
<keyword evidence="2 7" id="KW-0441">Lipid A biosynthesis</keyword>
<accession>M4ZNZ3</accession>
<dbReference type="GO" id="GO:0009245">
    <property type="term" value="P:lipid A biosynthetic process"/>
    <property type="evidence" value="ECO:0007669"/>
    <property type="project" value="UniProtKB-UniRule"/>
</dbReference>
<evidence type="ECO:0000259" key="8">
    <source>
        <dbReference type="Pfam" id="PF04613"/>
    </source>
</evidence>
<dbReference type="NCBIfam" id="NF002060">
    <property type="entry name" value="PRK00892.1"/>
    <property type="match status" value="1"/>
</dbReference>
<dbReference type="Proteomes" id="UP000011841">
    <property type="component" value="Chromosome"/>
</dbReference>
<sequence length="371" mass="38959">MPGIAPDTVFNQGWDMDKRRFFGRPAGLTVAQIILLTGAECHDAARLSHVITDVAPLELAGPTDLTFIESNKYAGALATTRAAACLMLQRFEGQAPSTLILLPTERPYRAFVNVHRELYPQSLRPTSPFEANDIAQGSTIHPTARLGSGITVDPGAVIGPRAEIGAGSIIAATAVIGPDVLIGRDCSIGAGCSITHTLIGERVVIHPGCRIGQDGFGYIAGARQQKVPQTGRVIIQDDVEIGAGTTIDRGGIRDTIIGEATKIDNLCQIGHNVVIGRHCVIVAQSGLSGSVTLEDFVVLGGRVAIASHVTIGRGGRVAGGSGVMNDVPPGKTWGGYPARPRMQWMRQLVTLARLTKSGDTAEAPSILSDQS</sequence>
<keyword evidence="6 7" id="KW-0012">Acyltransferase</keyword>
<comment type="pathway">
    <text evidence="7">Bacterial outer membrane biogenesis; LPS lipid A biosynthesis.</text>
</comment>
<dbReference type="AlphaFoldDB" id="M4ZNZ3"/>
<dbReference type="SUPFAM" id="SSF51161">
    <property type="entry name" value="Trimeric LpxA-like enzymes"/>
    <property type="match status" value="1"/>
</dbReference>
<keyword evidence="3 7" id="KW-0808">Transferase</keyword>
<dbReference type="Gene3D" id="3.40.1390.10">
    <property type="entry name" value="MurE/MurF, N-terminal domain"/>
    <property type="match status" value="1"/>
</dbReference>
<dbReference type="Gene3D" id="2.160.10.10">
    <property type="entry name" value="Hexapeptide repeat proteins"/>
    <property type="match status" value="1"/>
</dbReference>
<dbReference type="EMBL" id="AP012603">
    <property type="protein sequence ID" value="BAM87945.1"/>
    <property type="molecule type" value="Genomic_DNA"/>
</dbReference>
<gene>
    <name evidence="7" type="primary">lpxD</name>
    <name evidence="9" type="ORF">S58_19380</name>
</gene>
<name>M4ZNZ3_9BRAD</name>
<dbReference type="eggNOG" id="COG1044">
    <property type="taxonomic scope" value="Bacteria"/>
</dbReference>
<dbReference type="PANTHER" id="PTHR43378:SF2">
    <property type="entry name" value="UDP-3-O-ACYLGLUCOSAMINE N-ACYLTRANSFERASE 1, MITOCHONDRIAL-RELATED"/>
    <property type="match status" value="1"/>
</dbReference>
<dbReference type="InterPro" id="IPR018357">
    <property type="entry name" value="Hexapep_transf_CS"/>
</dbReference>
<dbReference type="InterPro" id="IPR007691">
    <property type="entry name" value="LpxD"/>
</dbReference>
<dbReference type="KEGG" id="aol:S58_19380"/>
<evidence type="ECO:0000313" key="9">
    <source>
        <dbReference type="EMBL" id="BAM87945.1"/>
    </source>
</evidence>
<dbReference type="InterPro" id="IPR020573">
    <property type="entry name" value="UDP_GlcNAc_AcTrfase_non-rep"/>
</dbReference>
<comment type="similarity">
    <text evidence="7">Belongs to the transferase hexapeptide repeat family. LpxD subfamily.</text>
</comment>
<dbReference type="PATRIC" id="fig|1245469.3.peg.1978"/>
<protein>
    <recommendedName>
        <fullName evidence="7">UDP-3-O-acylglucosamine N-acyltransferase</fullName>
        <ecNumber evidence="7">2.3.1.191</ecNumber>
    </recommendedName>
</protein>
<evidence type="ECO:0000256" key="5">
    <source>
        <dbReference type="ARBA" id="ARBA00023098"/>
    </source>
</evidence>
<evidence type="ECO:0000256" key="1">
    <source>
        <dbReference type="ARBA" id="ARBA00022516"/>
    </source>
</evidence>
<dbReference type="InterPro" id="IPR001451">
    <property type="entry name" value="Hexapep"/>
</dbReference>
<keyword evidence="5 7" id="KW-0443">Lipid metabolism</keyword>
<dbReference type="CDD" id="cd03352">
    <property type="entry name" value="LbH_LpxD"/>
    <property type="match status" value="1"/>
</dbReference>
<dbReference type="Pfam" id="PF04613">
    <property type="entry name" value="LpxD"/>
    <property type="match status" value="1"/>
</dbReference>
<evidence type="ECO:0000256" key="2">
    <source>
        <dbReference type="ARBA" id="ARBA00022556"/>
    </source>
</evidence>
<dbReference type="PANTHER" id="PTHR43378">
    <property type="entry name" value="UDP-3-O-ACYLGLUCOSAMINE N-ACYLTRANSFERASE"/>
    <property type="match status" value="1"/>
</dbReference>
<evidence type="ECO:0000256" key="7">
    <source>
        <dbReference type="HAMAP-Rule" id="MF_00523"/>
    </source>
</evidence>
<dbReference type="Pfam" id="PF00132">
    <property type="entry name" value="Hexapep"/>
    <property type="match status" value="2"/>
</dbReference>
<evidence type="ECO:0000256" key="4">
    <source>
        <dbReference type="ARBA" id="ARBA00022737"/>
    </source>
</evidence>
<comment type="subunit">
    <text evidence="7">Homotrimer.</text>
</comment>
<keyword evidence="1 7" id="KW-0444">Lipid biosynthesis</keyword>
<evidence type="ECO:0000313" key="10">
    <source>
        <dbReference type="Proteomes" id="UP000011841"/>
    </source>
</evidence>
<keyword evidence="4 7" id="KW-0677">Repeat</keyword>
<dbReference type="GO" id="GO:0016410">
    <property type="term" value="F:N-acyltransferase activity"/>
    <property type="evidence" value="ECO:0007669"/>
    <property type="project" value="InterPro"/>
</dbReference>
<dbReference type="PROSITE" id="PS00101">
    <property type="entry name" value="HEXAPEP_TRANSFERASES"/>
    <property type="match status" value="1"/>
</dbReference>
<dbReference type="HOGENOM" id="CLU_049865_0_2_5"/>
<reference evidence="9 10" key="1">
    <citation type="journal article" date="2013" name="Appl. Environ. Microbiol.">
        <title>Genome analysis suggests that the soil oligotrophic bacterium Agromonas oligotrophica (Bradyrhizobium oligotrophicum) is a nitrogen-fixing symbiont of Aeschynomene indica.</title>
        <authorList>
            <person name="Okubo T."/>
            <person name="Fukushima S."/>
            <person name="Itakura M."/>
            <person name="Oshima K."/>
            <person name="Longtonglang A."/>
            <person name="Teaumroong N."/>
            <person name="Mitsui H."/>
            <person name="Hattori M."/>
            <person name="Hattori R."/>
            <person name="Hattori T."/>
            <person name="Minamisawa K."/>
        </authorList>
    </citation>
    <scope>NUCLEOTIDE SEQUENCE [LARGE SCALE GENOMIC DNA]</scope>
    <source>
        <strain evidence="9 10">S58</strain>
    </source>
</reference>
<dbReference type="STRING" id="1245469.S58_19380"/>